<evidence type="ECO:0000259" key="2">
    <source>
        <dbReference type="Pfam" id="PF00582"/>
    </source>
</evidence>
<dbReference type="Gene3D" id="3.40.50.620">
    <property type="entry name" value="HUPs"/>
    <property type="match status" value="1"/>
</dbReference>
<feature type="domain" description="UspA" evidence="2">
    <location>
        <begin position="2"/>
        <end position="137"/>
    </location>
</feature>
<comment type="caution">
    <text evidence="3">The sequence shown here is derived from an EMBL/GenBank/DDBJ whole genome shotgun (WGS) entry which is preliminary data.</text>
</comment>
<reference evidence="3 4" key="1">
    <citation type="submission" date="2017-10" db="EMBL/GenBank/DDBJ databases">
        <title>Bacillus sp. nov., a halophilic bacterium isolated from a Keqin Lake.</title>
        <authorList>
            <person name="Wang H."/>
        </authorList>
    </citation>
    <scope>NUCLEOTIDE SEQUENCE [LARGE SCALE GENOMIC DNA]</scope>
    <source>
        <strain evidence="3 4">KCTC 13187</strain>
    </source>
</reference>
<dbReference type="EMBL" id="PDOE01000001">
    <property type="protein sequence ID" value="RKL68845.1"/>
    <property type="molecule type" value="Genomic_DNA"/>
</dbReference>
<dbReference type="InterPro" id="IPR006016">
    <property type="entry name" value="UspA"/>
</dbReference>
<dbReference type="PANTHER" id="PTHR46268">
    <property type="entry name" value="STRESS RESPONSE PROTEIN NHAX"/>
    <property type="match status" value="1"/>
</dbReference>
<proteinExistence type="inferred from homology"/>
<evidence type="ECO:0000313" key="3">
    <source>
        <dbReference type="EMBL" id="RKL68845.1"/>
    </source>
</evidence>
<dbReference type="SUPFAM" id="SSF52402">
    <property type="entry name" value="Adenine nucleotide alpha hydrolases-like"/>
    <property type="match status" value="1"/>
</dbReference>
<accession>A0A3A9KLW2</accession>
<dbReference type="RefSeq" id="WP_110936515.1">
    <property type="nucleotide sequence ID" value="NZ_KZ614146.1"/>
</dbReference>
<dbReference type="InterPro" id="IPR014729">
    <property type="entry name" value="Rossmann-like_a/b/a_fold"/>
</dbReference>
<dbReference type="Pfam" id="PF00582">
    <property type="entry name" value="Usp"/>
    <property type="match status" value="1"/>
</dbReference>
<dbReference type="InterPro" id="IPR006015">
    <property type="entry name" value="Universal_stress_UspA"/>
</dbReference>
<evidence type="ECO:0000313" key="4">
    <source>
        <dbReference type="Proteomes" id="UP000281498"/>
    </source>
</evidence>
<name>A0A3A9KLW2_9BACI</name>
<protein>
    <submittedName>
        <fullName evidence="3">Universal stress protein UspA</fullName>
    </submittedName>
</protein>
<organism evidence="3 4">
    <name type="scientific">Salipaludibacillus neizhouensis</name>
    <dbReference type="NCBI Taxonomy" id="885475"/>
    <lineage>
        <taxon>Bacteria</taxon>
        <taxon>Bacillati</taxon>
        <taxon>Bacillota</taxon>
        <taxon>Bacilli</taxon>
        <taxon>Bacillales</taxon>
        <taxon>Bacillaceae</taxon>
    </lineage>
</organism>
<gene>
    <name evidence="3" type="ORF">CR203_02040</name>
</gene>
<comment type="similarity">
    <text evidence="1">Belongs to the universal stress protein A family.</text>
</comment>
<keyword evidence="4" id="KW-1185">Reference proteome</keyword>
<evidence type="ECO:0000256" key="1">
    <source>
        <dbReference type="ARBA" id="ARBA00008791"/>
    </source>
</evidence>
<dbReference type="PRINTS" id="PR01438">
    <property type="entry name" value="UNVRSLSTRESS"/>
</dbReference>
<dbReference type="PANTHER" id="PTHR46268:SF6">
    <property type="entry name" value="UNIVERSAL STRESS PROTEIN UP12"/>
    <property type="match status" value="1"/>
</dbReference>
<dbReference type="AlphaFoldDB" id="A0A3A9KLW2"/>
<dbReference type="Proteomes" id="UP000281498">
    <property type="component" value="Unassembled WGS sequence"/>
</dbReference>
<dbReference type="CDD" id="cd00293">
    <property type="entry name" value="USP-like"/>
    <property type="match status" value="1"/>
</dbReference>
<sequence length="143" mass="15511">MIIVPIDGSQHSHHALDYAVTIALSLKEELLLLNVQPKNDEQSFSESNGMDRWPEEKLTKGKQQLSEAISIIEGKIPFETIIRVGIPSIEITTLAKEQQATAIIMGSRGNGPVVSAILGSVSYGVLHLSPCPVTIVPDRKDSL</sequence>
<dbReference type="OrthoDB" id="9777884at2"/>